<dbReference type="InterPro" id="IPR006671">
    <property type="entry name" value="Cyclin_N"/>
</dbReference>
<evidence type="ECO:0000259" key="8">
    <source>
        <dbReference type="SMART" id="SM01332"/>
    </source>
</evidence>
<dbReference type="CDD" id="cd20567">
    <property type="entry name" value="CYCLIN_AtCycB-like_rpt1"/>
    <property type="match status" value="1"/>
</dbReference>
<dbReference type="InterPro" id="IPR048258">
    <property type="entry name" value="Cyclins_cyclin-box"/>
</dbReference>
<dbReference type="SMART" id="SM01332">
    <property type="entry name" value="Cyclin_C"/>
    <property type="match status" value="1"/>
</dbReference>
<evidence type="ECO:0008006" key="11">
    <source>
        <dbReference type="Google" id="ProtNLM"/>
    </source>
</evidence>
<keyword evidence="3 5" id="KW-0195">Cyclin</keyword>
<feature type="domain" description="Cyclin-like" evidence="7">
    <location>
        <begin position="307"/>
        <end position="389"/>
    </location>
</feature>
<dbReference type="InterPro" id="IPR004367">
    <property type="entry name" value="Cyclin_C-dom"/>
</dbReference>
<dbReference type="Pfam" id="PF00134">
    <property type="entry name" value="Cyclin_N"/>
    <property type="match status" value="1"/>
</dbReference>
<evidence type="ECO:0000256" key="1">
    <source>
        <dbReference type="ARBA" id="ARBA00006955"/>
    </source>
</evidence>
<evidence type="ECO:0000256" key="3">
    <source>
        <dbReference type="ARBA" id="ARBA00023127"/>
    </source>
</evidence>
<dbReference type="EMBL" id="JACMSC010000009">
    <property type="protein sequence ID" value="KAG6507252.1"/>
    <property type="molecule type" value="Genomic_DNA"/>
</dbReference>
<dbReference type="PANTHER" id="PTHR10177">
    <property type="entry name" value="CYCLINS"/>
    <property type="match status" value="1"/>
</dbReference>
<accession>A0A8J5GIL1</accession>
<dbReference type="PIRSF" id="PIRSF001771">
    <property type="entry name" value="Cyclin_A_B_D_E"/>
    <property type="match status" value="1"/>
</dbReference>
<dbReference type="InterPro" id="IPR039361">
    <property type="entry name" value="Cyclin"/>
</dbReference>
<dbReference type="OrthoDB" id="5590282at2759"/>
<dbReference type="Pfam" id="PF02984">
    <property type="entry name" value="Cyclin_C"/>
    <property type="match status" value="1"/>
</dbReference>
<feature type="domain" description="Cyclin C-terminal" evidence="8">
    <location>
        <begin position="303"/>
        <end position="420"/>
    </location>
</feature>
<dbReference type="PROSITE" id="PS00292">
    <property type="entry name" value="CYCLINS"/>
    <property type="match status" value="1"/>
</dbReference>
<dbReference type="AlphaFoldDB" id="A0A8J5GIL1"/>
<dbReference type="InterPro" id="IPR013763">
    <property type="entry name" value="Cyclin-like_dom"/>
</dbReference>
<dbReference type="Proteomes" id="UP000734854">
    <property type="component" value="Unassembled WGS sequence"/>
</dbReference>
<feature type="region of interest" description="Disordered" evidence="6">
    <location>
        <begin position="1"/>
        <end position="22"/>
    </location>
</feature>
<organism evidence="9 10">
    <name type="scientific">Zingiber officinale</name>
    <name type="common">Ginger</name>
    <name type="synonym">Amomum zingiber</name>
    <dbReference type="NCBI Taxonomy" id="94328"/>
    <lineage>
        <taxon>Eukaryota</taxon>
        <taxon>Viridiplantae</taxon>
        <taxon>Streptophyta</taxon>
        <taxon>Embryophyta</taxon>
        <taxon>Tracheophyta</taxon>
        <taxon>Spermatophyta</taxon>
        <taxon>Magnoliopsida</taxon>
        <taxon>Liliopsida</taxon>
        <taxon>Zingiberales</taxon>
        <taxon>Zingiberaceae</taxon>
        <taxon>Zingiber</taxon>
    </lineage>
</organism>
<evidence type="ECO:0000256" key="2">
    <source>
        <dbReference type="ARBA" id="ARBA00022618"/>
    </source>
</evidence>
<keyword evidence="2" id="KW-0132">Cell division</keyword>
<proteinExistence type="inferred from homology"/>
<keyword evidence="10" id="KW-1185">Reference proteome</keyword>
<evidence type="ECO:0000256" key="6">
    <source>
        <dbReference type="SAM" id="MobiDB-lite"/>
    </source>
</evidence>
<feature type="domain" description="Cyclin-like" evidence="7">
    <location>
        <begin position="210"/>
        <end position="294"/>
    </location>
</feature>
<reference evidence="9 10" key="1">
    <citation type="submission" date="2020-08" db="EMBL/GenBank/DDBJ databases">
        <title>Plant Genome Project.</title>
        <authorList>
            <person name="Zhang R.-G."/>
        </authorList>
    </citation>
    <scope>NUCLEOTIDE SEQUENCE [LARGE SCALE GENOMIC DNA]</scope>
    <source>
        <tissue evidence="9">Rhizome</tissue>
    </source>
</reference>
<dbReference type="FunFam" id="1.10.472.10:FF:000032">
    <property type="entry name" value="G2/mitotic-specific cyclin-1"/>
    <property type="match status" value="1"/>
</dbReference>
<comment type="similarity">
    <text evidence="1">Belongs to the cyclin family. Cyclin AB subfamily.</text>
</comment>
<gene>
    <name evidence="9" type="ORF">ZIOFF_032594</name>
</gene>
<comment type="caution">
    <text evidence="9">The sequence shown here is derived from an EMBL/GenBank/DDBJ whole genome shotgun (WGS) entry which is preliminary data.</text>
</comment>
<name>A0A8J5GIL1_ZINOF</name>
<evidence type="ECO:0000313" key="9">
    <source>
        <dbReference type="EMBL" id="KAG6507252.1"/>
    </source>
</evidence>
<evidence type="ECO:0000256" key="5">
    <source>
        <dbReference type="RuleBase" id="RU000383"/>
    </source>
</evidence>
<dbReference type="FunFam" id="1.10.472.10:FF:000001">
    <property type="entry name" value="G2/mitotic-specific cyclin"/>
    <property type="match status" value="1"/>
</dbReference>
<dbReference type="GO" id="GO:0051301">
    <property type="term" value="P:cell division"/>
    <property type="evidence" value="ECO:0007669"/>
    <property type="project" value="UniProtKB-KW"/>
</dbReference>
<dbReference type="GO" id="GO:0010332">
    <property type="term" value="P:response to gamma radiation"/>
    <property type="evidence" value="ECO:0007669"/>
    <property type="project" value="UniProtKB-ARBA"/>
</dbReference>
<protein>
    <recommendedName>
        <fullName evidence="11">Cyclin N-terminal domain-containing protein</fullName>
    </recommendedName>
</protein>
<dbReference type="CDD" id="cd20511">
    <property type="entry name" value="CYCLIN_AtCycB-like_rpt2"/>
    <property type="match status" value="1"/>
</dbReference>
<dbReference type="SMART" id="SM00385">
    <property type="entry name" value="CYCLIN"/>
    <property type="match status" value="2"/>
</dbReference>
<evidence type="ECO:0000313" key="10">
    <source>
        <dbReference type="Proteomes" id="UP000734854"/>
    </source>
</evidence>
<keyword evidence="4" id="KW-0131">Cell cycle</keyword>
<dbReference type="InterPro" id="IPR046965">
    <property type="entry name" value="Cyclin_A/B-like"/>
</dbReference>
<sequence length="428" mass="48521">MDVVGGSEQGMMQSKTSREMGNRRALRDIKNLLGAQRNPYVVTKKGLTDSKINLDDQNPALGARRPITRRFAATLANQSQAQYQDSKENYQQIGNDREHAAAIQPDVSLSSVDTSTDLDFDFHNSSIGLLLPMSDEMDSSDLEEVEMEESVVDSMPDIDSCDHDDPLAVVDYVDDIYRLYRKTEDESCVDPNYMSKQFDINEKMRAILIDWLIEVHYKFELMEETLFLTINIIDRFLESETVVRKKLQLVGITALFLACKYEEVSVPVVEDLILISDKAYTRTEVLEMEKLIAGTLHFNMSIPTPCVFMKRFLKAAESDRKLELLSYFIIELSLVEYKMLKFCPSLLAAAAIYTAQCALKGQEEWTKTCELHTAYSKSQLLECSMLMVDFHLKAATGKLTGVHRKYSTFKYGCAARTEAAIFLLGTNP</sequence>
<evidence type="ECO:0000259" key="7">
    <source>
        <dbReference type="SMART" id="SM00385"/>
    </source>
</evidence>
<evidence type="ECO:0000256" key="4">
    <source>
        <dbReference type="ARBA" id="ARBA00023306"/>
    </source>
</evidence>